<dbReference type="Pfam" id="PF07776">
    <property type="entry name" value="zf-AD"/>
    <property type="match status" value="1"/>
</dbReference>
<proteinExistence type="predicted"/>
<dbReference type="SUPFAM" id="SSF57716">
    <property type="entry name" value="Glucocorticoid receptor-like (DNA-binding domain)"/>
    <property type="match status" value="1"/>
</dbReference>
<feature type="compositionally biased region" description="Basic and acidic residues" evidence="2">
    <location>
        <begin position="154"/>
        <end position="168"/>
    </location>
</feature>
<dbReference type="Gene3D" id="3.40.1800.20">
    <property type="match status" value="1"/>
</dbReference>
<keyword evidence="1" id="KW-0479">Metal-binding</keyword>
<protein>
    <submittedName>
        <fullName evidence="5">PiggyBac transposable element-derived protein 4-like isoform X1</fullName>
    </submittedName>
</protein>
<evidence type="ECO:0000313" key="5">
    <source>
        <dbReference type="RefSeq" id="XP_022818930.1"/>
    </source>
</evidence>
<evidence type="ECO:0000256" key="1">
    <source>
        <dbReference type="PROSITE-ProRule" id="PRU01263"/>
    </source>
</evidence>
<accession>A0A9J7IPW0</accession>
<dbReference type="GO" id="GO:0005634">
    <property type="term" value="C:nucleus"/>
    <property type="evidence" value="ECO:0007669"/>
    <property type="project" value="InterPro"/>
</dbReference>
<feature type="binding site" evidence="1">
    <location>
        <position position="62"/>
    </location>
    <ligand>
        <name>Zn(2+)</name>
        <dbReference type="ChEBI" id="CHEBI:29105"/>
    </ligand>
</feature>
<feature type="binding site" evidence="1">
    <location>
        <position position="13"/>
    </location>
    <ligand>
        <name>Zn(2+)</name>
        <dbReference type="ChEBI" id="CHEBI:29105"/>
    </ligand>
</feature>
<evidence type="ECO:0000313" key="4">
    <source>
        <dbReference type="Proteomes" id="UP000301870"/>
    </source>
</evidence>
<dbReference type="PROSITE" id="PS51915">
    <property type="entry name" value="ZAD"/>
    <property type="match status" value="1"/>
</dbReference>
<keyword evidence="1" id="KW-0863">Zinc-finger</keyword>
<dbReference type="PANTHER" id="PTHR46599">
    <property type="entry name" value="PIGGYBAC TRANSPOSABLE ELEMENT-DERIVED PROTEIN 4"/>
    <property type="match status" value="1"/>
</dbReference>
<dbReference type="PANTHER" id="PTHR46599:SF3">
    <property type="entry name" value="PIGGYBAC TRANSPOSABLE ELEMENT-DERIVED PROTEIN 4"/>
    <property type="match status" value="1"/>
</dbReference>
<evidence type="ECO:0000259" key="3">
    <source>
        <dbReference type="PROSITE" id="PS51915"/>
    </source>
</evidence>
<organism evidence="4 5">
    <name type="scientific">Spodoptera litura</name>
    <name type="common">Asian cotton leafworm</name>
    <dbReference type="NCBI Taxonomy" id="69820"/>
    <lineage>
        <taxon>Eukaryota</taxon>
        <taxon>Metazoa</taxon>
        <taxon>Ecdysozoa</taxon>
        <taxon>Arthropoda</taxon>
        <taxon>Hexapoda</taxon>
        <taxon>Insecta</taxon>
        <taxon>Pterygota</taxon>
        <taxon>Neoptera</taxon>
        <taxon>Endopterygota</taxon>
        <taxon>Lepidoptera</taxon>
        <taxon>Glossata</taxon>
        <taxon>Ditrysia</taxon>
        <taxon>Noctuoidea</taxon>
        <taxon>Noctuidae</taxon>
        <taxon>Amphipyrinae</taxon>
        <taxon>Spodoptera</taxon>
    </lineage>
</organism>
<dbReference type="Proteomes" id="UP000301870">
    <property type="component" value="Chromosome 13"/>
</dbReference>
<feature type="region of interest" description="Disordered" evidence="2">
    <location>
        <begin position="102"/>
        <end position="168"/>
    </location>
</feature>
<feature type="region of interest" description="Disordered" evidence="2">
    <location>
        <begin position="477"/>
        <end position="508"/>
    </location>
</feature>
<dbReference type="GeneID" id="111351298"/>
<evidence type="ECO:0000256" key="2">
    <source>
        <dbReference type="SAM" id="MobiDB-lite"/>
    </source>
</evidence>
<gene>
    <name evidence="5" type="primary">LOC111351298</name>
</gene>
<dbReference type="GO" id="GO:0008270">
    <property type="term" value="F:zinc ion binding"/>
    <property type="evidence" value="ECO:0007669"/>
    <property type="project" value="UniProtKB-UniRule"/>
</dbReference>
<dbReference type="KEGG" id="sliu:111351298"/>
<feature type="binding site" evidence="1">
    <location>
        <position position="10"/>
    </location>
    <ligand>
        <name>Zn(2+)</name>
        <dbReference type="ChEBI" id="CHEBI:29105"/>
    </ligand>
</feature>
<keyword evidence="1" id="KW-0862">Zinc</keyword>
<dbReference type="RefSeq" id="XP_022818930.1">
    <property type="nucleotide sequence ID" value="XM_022963162.1"/>
</dbReference>
<name>A0A9J7IPW0_SPOLT</name>
<dbReference type="SMART" id="SM00868">
    <property type="entry name" value="zf-AD"/>
    <property type="match status" value="1"/>
</dbReference>
<dbReference type="InterPro" id="IPR029526">
    <property type="entry name" value="PGBD"/>
</dbReference>
<keyword evidence="4" id="KW-1185">Reference proteome</keyword>
<dbReference type="AlphaFoldDB" id="A0A9J7IPW0"/>
<reference evidence="5" key="1">
    <citation type="submission" date="2025-08" db="UniProtKB">
        <authorList>
            <consortium name="RefSeq"/>
        </authorList>
    </citation>
    <scope>IDENTIFICATION</scope>
    <source>
        <strain evidence="5">Ishihara</strain>
        <tissue evidence="5">Whole body</tissue>
    </source>
</reference>
<dbReference type="Pfam" id="PF13843">
    <property type="entry name" value="DDE_Tnp_1_7"/>
    <property type="match status" value="1"/>
</dbReference>
<dbReference type="InterPro" id="IPR012934">
    <property type="entry name" value="Znf_AD"/>
</dbReference>
<dbReference type="OrthoDB" id="75807at2759"/>
<feature type="binding site" evidence="1">
    <location>
        <position position="59"/>
    </location>
    <ligand>
        <name>Zn(2+)</name>
        <dbReference type="ChEBI" id="CHEBI:29105"/>
    </ligand>
</feature>
<feature type="domain" description="ZAD" evidence="3">
    <location>
        <begin position="8"/>
        <end position="86"/>
    </location>
</feature>
<sequence length="768" mass="88739">METAGHSNMCRCCASEGAFKDIKSTYHWMGEEEIYADMLKDCFDINLNVSEHGEDGGICEVCITQLRNAINFKKQVQHTEEQFKKHLQNKALFRPNIVKVEVGGEEDSDGDNMGSGDDAFSGAEFDVPIKTEEDDPKPKKRSKASATTTRSKKSKSDDGEPSTKRVNDKEFDNIIDEWMKLADDLSDCDMDIEDEEHVIPPITSRNASAEPAVLADITPRETQILDIEDRQNDLAIRELVSSDCYDFKWTRDRQIFTGRRETFTGTPGPAFEMTDQTRIVDIFYKMIDIDFVDNICTETNRYAEQKIKILKDQNKFLPTIRLYRWTPTDRNEMISFLAIIILQGLYPLQEEESYFCFNGFGTMPYFSKIMSYNRFVLIKSLIHFVDNETITDPTKLCKIQTVTDYFNDKFSSLYNPSQDIVIDESLLKWHGRLGFAQKILSKAAQVGVKTYELCESSSGYLWKFFVYAGKDKTKTANATTTDDIDDTDDRPAEPETTEQLLPGSSDARPSNATAKIVYDLVEPLLHRGHTLIMDNFYNSPLLARCLKRQGTDCYGTLRLNREFVPDSLKTVTKTDLRQGEVMASYCADLSIIVWRDSNLVSMISTYHNLQIGTKQKYNRLTYKPRVVLNYNKSMGGVDRKDQFLSAQPLERTKNKIWYKKLFRRLFNTAIFNCFIIFKTTDDKISHRQFRITLAEDLLKIHRQIDLTQQRRPTNRPQLEHRHFPVRTGFKQSRCWMCAQRKVTARTIWKCLQCDVNLCIENCFIAYHI</sequence>